<dbReference type="InterPro" id="IPR011009">
    <property type="entry name" value="Kinase-like_dom_sf"/>
</dbReference>
<comment type="caution">
    <text evidence="1">The sequence shown here is derived from an EMBL/GenBank/DDBJ whole genome shotgun (WGS) entry which is preliminary data.</text>
</comment>
<proteinExistence type="predicted"/>
<protein>
    <submittedName>
        <fullName evidence="1">Light-sensor protein kinase-like protein</fullName>
    </submittedName>
</protein>
<gene>
    <name evidence="1" type="ORF">Tco_0629156</name>
</gene>
<dbReference type="SUPFAM" id="SSF56112">
    <property type="entry name" value="Protein kinase-like (PK-like)"/>
    <property type="match status" value="1"/>
</dbReference>
<reference evidence="1" key="1">
    <citation type="journal article" date="2022" name="Int. J. Mol. Sci.">
        <title>Draft Genome of Tanacetum Coccineum: Genomic Comparison of Closely Related Tanacetum-Family Plants.</title>
        <authorList>
            <person name="Yamashiro T."/>
            <person name="Shiraishi A."/>
            <person name="Nakayama K."/>
            <person name="Satake H."/>
        </authorList>
    </citation>
    <scope>NUCLEOTIDE SEQUENCE</scope>
</reference>
<evidence type="ECO:0000313" key="2">
    <source>
        <dbReference type="Proteomes" id="UP001151760"/>
    </source>
</evidence>
<evidence type="ECO:0000313" key="1">
    <source>
        <dbReference type="EMBL" id="GJS55794.1"/>
    </source>
</evidence>
<organism evidence="1 2">
    <name type="scientific">Tanacetum coccineum</name>
    <dbReference type="NCBI Taxonomy" id="301880"/>
    <lineage>
        <taxon>Eukaryota</taxon>
        <taxon>Viridiplantae</taxon>
        <taxon>Streptophyta</taxon>
        <taxon>Embryophyta</taxon>
        <taxon>Tracheophyta</taxon>
        <taxon>Spermatophyta</taxon>
        <taxon>Magnoliopsida</taxon>
        <taxon>eudicotyledons</taxon>
        <taxon>Gunneridae</taxon>
        <taxon>Pentapetalae</taxon>
        <taxon>asterids</taxon>
        <taxon>campanulids</taxon>
        <taxon>Asterales</taxon>
        <taxon>Asteraceae</taxon>
        <taxon>Asteroideae</taxon>
        <taxon>Anthemideae</taxon>
        <taxon>Anthemidinae</taxon>
        <taxon>Tanacetum</taxon>
    </lineage>
</organism>
<dbReference type="Gene3D" id="1.10.510.10">
    <property type="entry name" value="Transferase(Phosphotransferase) domain 1"/>
    <property type="match status" value="1"/>
</dbReference>
<reference evidence="1" key="2">
    <citation type="submission" date="2022-01" db="EMBL/GenBank/DDBJ databases">
        <authorList>
            <person name="Yamashiro T."/>
            <person name="Shiraishi A."/>
            <person name="Satake H."/>
            <person name="Nakayama K."/>
        </authorList>
    </citation>
    <scope>NUCLEOTIDE SEQUENCE</scope>
</reference>
<name>A0ABQ4WSB1_9ASTR</name>
<dbReference type="EMBL" id="BQNB010008892">
    <property type="protein sequence ID" value="GJS55794.1"/>
    <property type="molecule type" value="Genomic_DNA"/>
</dbReference>
<accession>A0ABQ4WSB1</accession>
<sequence length="195" mass="22420">MNKRETQGNDTVYYALFNGSSSVFVLPMTGCSLELEVVRNYLEQNMVSQKHILPYHWQHRYDQRKYHLLFDKYDKTLSSYIWADVGLKKKIRIIRQVVIGLQSLHRQKIWHGDLSPRNIVASRGRIKLKGITCIGEILKDMKILRRLVLYIAFGGRYAFNHITSLRAGEICNDVSGDSHATPILCDLVSEIPNGA</sequence>
<keyword evidence="2" id="KW-1185">Reference proteome</keyword>
<dbReference type="Proteomes" id="UP001151760">
    <property type="component" value="Unassembled WGS sequence"/>
</dbReference>